<dbReference type="PANTHER" id="PTHR47685">
    <property type="entry name" value="MAGNESIUM TRANSPORT PROTEIN CORA"/>
    <property type="match status" value="1"/>
</dbReference>
<evidence type="ECO:0008006" key="9">
    <source>
        <dbReference type="Google" id="ProtNLM"/>
    </source>
</evidence>
<dbReference type="SUPFAM" id="SSF53474">
    <property type="entry name" value="alpha/beta-Hydrolases"/>
    <property type="match status" value="1"/>
</dbReference>
<accession>A0A8E2EFE8</accession>
<evidence type="ECO:0000256" key="3">
    <source>
        <dbReference type="ARBA" id="ARBA00022989"/>
    </source>
</evidence>
<name>A0A8E2EFE8_9PEZI</name>
<dbReference type="Pfam" id="PF01544">
    <property type="entry name" value="CorA"/>
    <property type="match status" value="1"/>
</dbReference>
<feature type="region of interest" description="Disordered" evidence="5">
    <location>
        <begin position="650"/>
        <end position="677"/>
    </location>
</feature>
<reference evidence="7 8" key="1">
    <citation type="journal article" date="2016" name="Nat. Commun.">
        <title>Ectomycorrhizal ecology is imprinted in the genome of the dominant symbiotic fungus Cenococcum geophilum.</title>
        <authorList>
            <consortium name="DOE Joint Genome Institute"/>
            <person name="Peter M."/>
            <person name="Kohler A."/>
            <person name="Ohm R.A."/>
            <person name="Kuo A."/>
            <person name="Krutzmann J."/>
            <person name="Morin E."/>
            <person name="Arend M."/>
            <person name="Barry K.W."/>
            <person name="Binder M."/>
            <person name="Choi C."/>
            <person name="Clum A."/>
            <person name="Copeland A."/>
            <person name="Grisel N."/>
            <person name="Haridas S."/>
            <person name="Kipfer T."/>
            <person name="LaButti K."/>
            <person name="Lindquist E."/>
            <person name="Lipzen A."/>
            <person name="Maire R."/>
            <person name="Meier B."/>
            <person name="Mihaltcheva S."/>
            <person name="Molinier V."/>
            <person name="Murat C."/>
            <person name="Poggeler S."/>
            <person name="Quandt C.A."/>
            <person name="Sperisen C."/>
            <person name="Tritt A."/>
            <person name="Tisserant E."/>
            <person name="Crous P.W."/>
            <person name="Henrissat B."/>
            <person name="Nehls U."/>
            <person name="Egli S."/>
            <person name="Spatafora J.W."/>
            <person name="Grigoriev I.V."/>
            <person name="Martin F.M."/>
        </authorList>
    </citation>
    <scope>NUCLEOTIDE SEQUENCE [LARGE SCALE GENOMIC DNA]</scope>
    <source>
        <strain evidence="7 8">CBS 459.81</strain>
    </source>
</reference>
<dbReference type="GO" id="GO:0046873">
    <property type="term" value="F:metal ion transmembrane transporter activity"/>
    <property type="evidence" value="ECO:0007669"/>
    <property type="project" value="InterPro"/>
</dbReference>
<evidence type="ECO:0000256" key="1">
    <source>
        <dbReference type="ARBA" id="ARBA00004141"/>
    </source>
</evidence>
<dbReference type="Gene3D" id="1.20.58.340">
    <property type="entry name" value="Magnesium transport protein CorA, transmembrane region"/>
    <property type="match status" value="1"/>
</dbReference>
<comment type="subcellular location">
    <subcellularLocation>
        <location evidence="1">Membrane</location>
        <topology evidence="1">Multi-pass membrane protein</topology>
    </subcellularLocation>
</comment>
<dbReference type="InterPro" id="IPR029058">
    <property type="entry name" value="AB_hydrolase_fold"/>
</dbReference>
<evidence type="ECO:0000313" key="8">
    <source>
        <dbReference type="Proteomes" id="UP000250266"/>
    </source>
</evidence>
<dbReference type="Proteomes" id="UP000250266">
    <property type="component" value="Unassembled WGS sequence"/>
</dbReference>
<dbReference type="OrthoDB" id="341259at2759"/>
<evidence type="ECO:0000256" key="6">
    <source>
        <dbReference type="SAM" id="Phobius"/>
    </source>
</evidence>
<keyword evidence="2 6" id="KW-0812">Transmembrane</keyword>
<dbReference type="PANTHER" id="PTHR47685:SF1">
    <property type="entry name" value="MAGNESIUM TRANSPORT PROTEIN CORA"/>
    <property type="match status" value="1"/>
</dbReference>
<feature type="transmembrane region" description="Helical" evidence="6">
    <location>
        <begin position="1136"/>
        <end position="1159"/>
    </location>
</feature>
<evidence type="ECO:0000313" key="7">
    <source>
        <dbReference type="EMBL" id="OCK82809.1"/>
    </source>
</evidence>
<keyword evidence="4 6" id="KW-0472">Membrane</keyword>
<evidence type="ECO:0000256" key="5">
    <source>
        <dbReference type="SAM" id="MobiDB-lite"/>
    </source>
</evidence>
<dbReference type="InterPro" id="IPR002523">
    <property type="entry name" value="MgTranspt_CorA/ZnTranspt_ZntB"/>
</dbReference>
<feature type="transmembrane region" description="Helical" evidence="6">
    <location>
        <begin position="103"/>
        <end position="121"/>
    </location>
</feature>
<feature type="transmembrane region" description="Helical" evidence="6">
    <location>
        <begin position="1171"/>
        <end position="1196"/>
    </location>
</feature>
<proteinExistence type="predicted"/>
<dbReference type="InterPro" id="IPR050829">
    <property type="entry name" value="CorA_MIT"/>
</dbReference>
<protein>
    <recommendedName>
        <fullName evidence="9">DUF676 domain-containing protein</fullName>
    </recommendedName>
</protein>
<dbReference type="InterPro" id="IPR045863">
    <property type="entry name" value="CorA_TM1_TM2"/>
</dbReference>
<dbReference type="GO" id="GO:0016020">
    <property type="term" value="C:membrane"/>
    <property type="evidence" value="ECO:0007669"/>
    <property type="project" value="UniProtKB-SubCell"/>
</dbReference>
<organism evidence="7 8">
    <name type="scientific">Lepidopterella palustris CBS 459.81</name>
    <dbReference type="NCBI Taxonomy" id="1314670"/>
    <lineage>
        <taxon>Eukaryota</taxon>
        <taxon>Fungi</taxon>
        <taxon>Dikarya</taxon>
        <taxon>Ascomycota</taxon>
        <taxon>Pezizomycotina</taxon>
        <taxon>Dothideomycetes</taxon>
        <taxon>Pleosporomycetidae</taxon>
        <taxon>Mytilinidiales</taxon>
        <taxon>Argynnaceae</taxon>
        <taxon>Lepidopterella</taxon>
    </lineage>
</organism>
<keyword evidence="3 6" id="KW-1133">Transmembrane helix</keyword>
<feature type="transmembrane region" description="Helical" evidence="6">
    <location>
        <begin position="77"/>
        <end position="97"/>
    </location>
</feature>
<evidence type="ECO:0000256" key="2">
    <source>
        <dbReference type="ARBA" id="ARBA00022692"/>
    </source>
</evidence>
<gene>
    <name evidence="7" type="ORF">K432DRAFT_423836</name>
</gene>
<evidence type="ECO:0000256" key="4">
    <source>
        <dbReference type="ARBA" id="ARBA00023136"/>
    </source>
</evidence>
<dbReference type="SUPFAM" id="SSF144083">
    <property type="entry name" value="Magnesium transport protein CorA, transmembrane region"/>
    <property type="match status" value="1"/>
</dbReference>
<keyword evidence="8" id="KW-1185">Reference proteome</keyword>
<sequence>MLPFSAPDVQLHASRECRRRVRIRRLFQEPGVEGWDEEGWDAIGVWRSDTLIDERVPAHCMLAILGNAHCGDPVREIVRVVAGISVVAVFGGVAWLSMGDGRAGVVGFAVMVVYRFMVGSAKLQLSLALRRVLLGLRLWVGFAVVDHQEQDRPNKPYPLCRASTVRFRNFVGGSSTREFQQEKRELGQPTTTAWPTLSSANLSGLNVSGMPTSHPRQQLRPVAGFLKEISGEQWEPNDTSVDVIVVSAVGADCESTWRVRGDKSNKTWIEEDLLKQLPIARIFFYDHGQPNDDEGLDQLAEHLLRCTRNRDRAYFDDEVLVAAPDGSASLRSPPLVFICHSTGGLIVQRALLCASQDWKYTNILISCIGVTFFAVPHAGSTLLSNPEFSKIAQSSFKIPNAESERCYRFPMSALLCSQVQEKCDYLSKMSDDFSSLMRSTPKIRIWSFYETIPTRFIQDSFDNTFVVSENIAGLTLADPDSDSDSISDIPMAERHSRIPLPCDHYGTASFDKANLDEYAKLARRPVRSSISRYLDELQNIVSGVFWPCTEVLQTMHVDINLFYRSEMGKLELEFDCQPLSLVLKNDFARFLNQRQELPKAGGGKNNWHGSSYNTDRTAEQAIPNGHSGEPPALTSRETFKLEPILRQQSNGTAEAWGNSKQADEKKKKRKLLRSAAKTSGKKSYRQYVQDDGYWSRYWAKKQNCANHEKPHGRFLHSTCDFNGVETHSPLAHHLQERLTPEAASLLAQFTNFAATNNKHSKEIAESGNHGKDSCSNAWQVMHIPYLHWESYEYLMKRQRVIEERLRYSLEPLKVGVSVRAREPESPNQTEARIFSKLRTTRRTRVEQELLHDDKESFKKLMQDIQSSQELKLIWEHLDSDSQLHCRRSLDQYMYSTLPDTSARDGDQVLHKSTVVTCFQPKDVKDSTKSKLLAEGDLRACIRQEMNKDLKSHSDTHWDLAALIVKNAVTVIFDRIDDSGSRVLRVFGDHIEEIVEKQTQHWDDFYRRNGVNRDYDSDREIKQLFQDLRDLRELRDVEDELRIIDKVLEDQTIHIEKMRQTYEEVLGLYEKKGARYLRTALTTIEQYRNEVSRMIEHVKIGQDASSAWIDLQQKQISIDEAIAARNSADVAAKQSQVVTVFTVFTVFFLPLSFFTSLFGMNIREWGGNPQNLSILIVFSTMVPISVVVIVGALLIAMNTKFRNASADTFDFVFECVIIGYHAVCEWKVVKGIQASALDFSTAVADIWPNAWKRPVYGPKSPYKDEGFRDRVRRHRIERLEKKEERELRKRRGFEPSNHFYSYYYVSNARYSQRPEYNASSRNVSKRKVGYHSISAHTRTHAHTHTSKHSSVLSIV</sequence>
<dbReference type="EMBL" id="KV744877">
    <property type="protein sequence ID" value="OCK82809.1"/>
    <property type="molecule type" value="Genomic_DNA"/>
</dbReference>